<dbReference type="RefSeq" id="XP_009218416.1">
    <property type="nucleotide sequence ID" value="XM_009220152.1"/>
</dbReference>
<proteinExistence type="predicted"/>
<dbReference type="HOGENOM" id="CLU_2004070_0_0_1"/>
<dbReference type="Proteomes" id="UP000006039">
    <property type="component" value="Unassembled WGS sequence"/>
</dbReference>
<feature type="transmembrane region" description="Helical" evidence="2">
    <location>
        <begin position="34"/>
        <end position="54"/>
    </location>
</feature>
<name>J3NM76_GAET3</name>
<keyword evidence="2" id="KW-0812">Transmembrane</keyword>
<dbReference type="VEuPathDB" id="FungiDB:GGTG_02380"/>
<reference evidence="4" key="4">
    <citation type="journal article" date="2015" name="G3 (Bethesda)">
        <title>Genome sequences of three phytopathogenic species of the Magnaporthaceae family of fungi.</title>
        <authorList>
            <person name="Okagaki L.H."/>
            <person name="Nunes C.C."/>
            <person name="Sailsbery J."/>
            <person name="Clay B."/>
            <person name="Brown D."/>
            <person name="John T."/>
            <person name="Oh Y."/>
            <person name="Young N."/>
            <person name="Fitzgerald M."/>
            <person name="Haas B.J."/>
            <person name="Zeng Q."/>
            <person name="Young S."/>
            <person name="Adiconis X."/>
            <person name="Fan L."/>
            <person name="Levin J.Z."/>
            <person name="Mitchell T.K."/>
            <person name="Okubara P.A."/>
            <person name="Farman M.L."/>
            <person name="Kohn L.M."/>
            <person name="Birren B."/>
            <person name="Ma L.-J."/>
            <person name="Dean R.A."/>
        </authorList>
    </citation>
    <scope>NUCLEOTIDE SEQUENCE</scope>
    <source>
        <strain evidence="4">R3-111a-1</strain>
    </source>
</reference>
<feature type="region of interest" description="Disordered" evidence="1">
    <location>
        <begin position="57"/>
        <end position="81"/>
    </location>
</feature>
<reference evidence="3" key="2">
    <citation type="submission" date="2010-07" db="EMBL/GenBank/DDBJ databases">
        <authorList>
            <consortium name="The Broad Institute Genome Sequencing Platform"/>
            <consortium name="Broad Institute Genome Sequencing Center for Infectious Disease"/>
            <person name="Ma L.-J."/>
            <person name="Dead R."/>
            <person name="Young S."/>
            <person name="Zeng Q."/>
            <person name="Koehrsen M."/>
            <person name="Alvarado L."/>
            <person name="Berlin A."/>
            <person name="Chapman S.B."/>
            <person name="Chen Z."/>
            <person name="Freedman E."/>
            <person name="Gellesch M."/>
            <person name="Goldberg J."/>
            <person name="Griggs A."/>
            <person name="Gujja S."/>
            <person name="Heilman E.R."/>
            <person name="Heiman D."/>
            <person name="Hepburn T."/>
            <person name="Howarth C."/>
            <person name="Jen D."/>
            <person name="Larson L."/>
            <person name="Mehta T."/>
            <person name="Neiman D."/>
            <person name="Pearson M."/>
            <person name="Roberts A."/>
            <person name="Saif S."/>
            <person name="Shea T."/>
            <person name="Shenoy N."/>
            <person name="Sisk P."/>
            <person name="Stolte C."/>
            <person name="Sykes S."/>
            <person name="Walk T."/>
            <person name="White J."/>
            <person name="Yandava C."/>
            <person name="Haas B."/>
            <person name="Nusbaum C."/>
            <person name="Birren B."/>
        </authorList>
    </citation>
    <scope>NUCLEOTIDE SEQUENCE</scope>
    <source>
        <strain evidence="3">R3-111a-1</strain>
    </source>
</reference>
<evidence type="ECO:0000313" key="3">
    <source>
        <dbReference type="EMBL" id="EJT82407.1"/>
    </source>
</evidence>
<dbReference type="AlphaFoldDB" id="J3NM76"/>
<evidence type="ECO:0000313" key="5">
    <source>
        <dbReference type="Proteomes" id="UP000006039"/>
    </source>
</evidence>
<reference evidence="4" key="5">
    <citation type="submission" date="2018-04" db="UniProtKB">
        <authorList>
            <consortium name="EnsemblFungi"/>
        </authorList>
    </citation>
    <scope>IDENTIFICATION</scope>
    <source>
        <strain evidence="4">R3-111a-1</strain>
    </source>
</reference>
<reference evidence="5" key="1">
    <citation type="submission" date="2010-07" db="EMBL/GenBank/DDBJ databases">
        <title>The genome sequence of Gaeumannomyces graminis var. tritici strain R3-111a-1.</title>
        <authorList>
            <consortium name="The Broad Institute Genome Sequencing Platform"/>
            <person name="Ma L.-J."/>
            <person name="Dead R."/>
            <person name="Young S."/>
            <person name="Zeng Q."/>
            <person name="Koehrsen M."/>
            <person name="Alvarado L."/>
            <person name="Berlin A."/>
            <person name="Chapman S.B."/>
            <person name="Chen Z."/>
            <person name="Freedman E."/>
            <person name="Gellesch M."/>
            <person name="Goldberg J."/>
            <person name="Griggs A."/>
            <person name="Gujja S."/>
            <person name="Heilman E.R."/>
            <person name="Heiman D."/>
            <person name="Hepburn T."/>
            <person name="Howarth C."/>
            <person name="Jen D."/>
            <person name="Larson L."/>
            <person name="Mehta T."/>
            <person name="Neiman D."/>
            <person name="Pearson M."/>
            <person name="Roberts A."/>
            <person name="Saif S."/>
            <person name="Shea T."/>
            <person name="Shenoy N."/>
            <person name="Sisk P."/>
            <person name="Stolte C."/>
            <person name="Sykes S."/>
            <person name="Walk T."/>
            <person name="White J."/>
            <person name="Yandava C."/>
            <person name="Haas B."/>
            <person name="Nusbaum C."/>
            <person name="Birren B."/>
        </authorList>
    </citation>
    <scope>NUCLEOTIDE SEQUENCE [LARGE SCALE GENOMIC DNA]</scope>
    <source>
        <strain evidence="5">R3-111a-1</strain>
    </source>
</reference>
<dbReference type="EMBL" id="GL385395">
    <property type="protein sequence ID" value="EJT82407.1"/>
    <property type="molecule type" value="Genomic_DNA"/>
</dbReference>
<reference evidence="3" key="3">
    <citation type="submission" date="2010-09" db="EMBL/GenBank/DDBJ databases">
        <title>Annotation of Gaeumannomyces graminis var. tritici R3-111a-1.</title>
        <authorList>
            <consortium name="The Broad Institute Genome Sequencing Platform"/>
            <person name="Ma L.-J."/>
            <person name="Dead R."/>
            <person name="Young S.K."/>
            <person name="Zeng Q."/>
            <person name="Gargeya S."/>
            <person name="Fitzgerald M."/>
            <person name="Haas B."/>
            <person name="Abouelleil A."/>
            <person name="Alvarado L."/>
            <person name="Arachchi H.M."/>
            <person name="Berlin A."/>
            <person name="Brown A."/>
            <person name="Chapman S.B."/>
            <person name="Chen Z."/>
            <person name="Dunbar C."/>
            <person name="Freedman E."/>
            <person name="Gearin G."/>
            <person name="Gellesch M."/>
            <person name="Goldberg J."/>
            <person name="Griggs A."/>
            <person name="Gujja S."/>
            <person name="Heiman D."/>
            <person name="Howarth C."/>
            <person name="Larson L."/>
            <person name="Lui A."/>
            <person name="MacDonald P.J.P."/>
            <person name="Mehta T."/>
            <person name="Montmayeur A."/>
            <person name="Murphy C."/>
            <person name="Neiman D."/>
            <person name="Pearson M."/>
            <person name="Priest M."/>
            <person name="Roberts A."/>
            <person name="Saif S."/>
            <person name="Shea T."/>
            <person name="Shenoy N."/>
            <person name="Sisk P."/>
            <person name="Stolte C."/>
            <person name="Sykes S."/>
            <person name="Yandava C."/>
            <person name="Wortman J."/>
            <person name="Nusbaum C."/>
            <person name="Birren B."/>
        </authorList>
    </citation>
    <scope>NUCLEOTIDE SEQUENCE</scope>
    <source>
        <strain evidence="3">R3-111a-1</strain>
    </source>
</reference>
<keyword evidence="2" id="KW-1133">Transmembrane helix</keyword>
<accession>J3NM76</accession>
<keyword evidence="2" id="KW-0472">Membrane</keyword>
<organism evidence="3">
    <name type="scientific">Gaeumannomyces tritici (strain R3-111a-1)</name>
    <name type="common">Wheat and barley take-all root rot fungus</name>
    <name type="synonym">Gaeumannomyces graminis var. tritici</name>
    <dbReference type="NCBI Taxonomy" id="644352"/>
    <lineage>
        <taxon>Eukaryota</taxon>
        <taxon>Fungi</taxon>
        <taxon>Dikarya</taxon>
        <taxon>Ascomycota</taxon>
        <taxon>Pezizomycotina</taxon>
        <taxon>Sordariomycetes</taxon>
        <taxon>Sordariomycetidae</taxon>
        <taxon>Magnaporthales</taxon>
        <taxon>Magnaporthaceae</taxon>
        <taxon>Gaeumannomyces</taxon>
    </lineage>
</organism>
<gene>
    <name evidence="4" type="primary">20342838</name>
    <name evidence="3" type="ORF">GGTG_02380</name>
</gene>
<evidence type="ECO:0000313" key="4">
    <source>
        <dbReference type="EnsemblFungi" id="EJT82407"/>
    </source>
</evidence>
<sequence length="124" mass="13851">MLVRTKGTLRLVQEITHLILIPCFSPHTRVNTMLLVMISTTLYVWCVCIFWDLGRKKKNKKGRKKSSLKTVKGTSQSKRRDRSCGLIAAADTCLDLLMYRKSSESSTLIGGAFSLLPIGQGDFA</sequence>
<keyword evidence="5" id="KW-1185">Reference proteome</keyword>
<evidence type="ECO:0000256" key="1">
    <source>
        <dbReference type="SAM" id="MobiDB-lite"/>
    </source>
</evidence>
<evidence type="ECO:0000256" key="2">
    <source>
        <dbReference type="SAM" id="Phobius"/>
    </source>
</evidence>
<dbReference type="EnsemblFungi" id="EJT82407">
    <property type="protein sequence ID" value="EJT82407"/>
    <property type="gene ID" value="GGTG_02380"/>
</dbReference>
<dbReference type="GeneID" id="20342838"/>
<protein>
    <submittedName>
        <fullName evidence="3 4">Uncharacterized protein</fullName>
    </submittedName>
</protein>
<feature type="compositionally biased region" description="Basic residues" evidence="1">
    <location>
        <begin position="57"/>
        <end position="67"/>
    </location>
</feature>